<dbReference type="Proteomes" id="UP000297245">
    <property type="component" value="Unassembled WGS sequence"/>
</dbReference>
<evidence type="ECO:0000313" key="1">
    <source>
        <dbReference type="EMBL" id="THV07249.1"/>
    </source>
</evidence>
<evidence type="ECO:0000313" key="2">
    <source>
        <dbReference type="Proteomes" id="UP000297245"/>
    </source>
</evidence>
<name>A0A4S8MX07_DENBC</name>
<protein>
    <submittedName>
        <fullName evidence="1">Uncharacterized protein</fullName>
    </submittedName>
</protein>
<dbReference type="EMBL" id="ML179038">
    <property type="protein sequence ID" value="THV07249.1"/>
    <property type="molecule type" value="Genomic_DNA"/>
</dbReference>
<proteinExistence type="predicted"/>
<gene>
    <name evidence="1" type="ORF">K435DRAFT_328285</name>
</gene>
<accession>A0A4S8MX07</accession>
<keyword evidence="2" id="KW-1185">Reference proteome</keyword>
<dbReference type="AlphaFoldDB" id="A0A4S8MX07"/>
<sequence length="135" mass="15441">MQYTLLPSKQSFCVQTMTLFLTSNLPSTVSCSEKESKQHVFSTSFPLSFLSGDREVLAMVPNFAYTSQPRCKQQHPCLYYCPFLFQQGSIRLRSDSSTIYTTLLTERGGSKRTDKQTSKKCHDKPIQKKKKCIHV</sequence>
<organism evidence="1 2">
    <name type="scientific">Dendrothele bispora (strain CBS 962.96)</name>
    <dbReference type="NCBI Taxonomy" id="1314807"/>
    <lineage>
        <taxon>Eukaryota</taxon>
        <taxon>Fungi</taxon>
        <taxon>Dikarya</taxon>
        <taxon>Basidiomycota</taxon>
        <taxon>Agaricomycotina</taxon>
        <taxon>Agaricomycetes</taxon>
        <taxon>Agaricomycetidae</taxon>
        <taxon>Agaricales</taxon>
        <taxon>Agaricales incertae sedis</taxon>
        <taxon>Dendrothele</taxon>
    </lineage>
</organism>
<reference evidence="1 2" key="1">
    <citation type="journal article" date="2019" name="Nat. Ecol. Evol.">
        <title>Megaphylogeny resolves global patterns of mushroom evolution.</title>
        <authorList>
            <person name="Varga T."/>
            <person name="Krizsan K."/>
            <person name="Foldi C."/>
            <person name="Dima B."/>
            <person name="Sanchez-Garcia M."/>
            <person name="Sanchez-Ramirez S."/>
            <person name="Szollosi G.J."/>
            <person name="Szarkandi J.G."/>
            <person name="Papp V."/>
            <person name="Albert L."/>
            <person name="Andreopoulos W."/>
            <person name="Angelini C."/>
            <person name="Antonin V."/>
            <person name="Barry K.W."/>
            <person name="Bougher N.L."/>
            <person name="Buchanan P."/>
            <person name="Buyck B."/>
            <person name="Bense V."/>
            <person name="Catcheside P."/>
            <person name="Chovatia M."/>
            <person name="Cooper J."/>
            <person name="Damon W."/>
            <person name="Desjardin D."/>
            <person name="Finy P."/>
            <person name="Geml J."/>
            <person name="Haridas S."/>
            <person name="Hughes K."/>
            <person name="Justo A."/>
            <person name="Karasinski D."/>
            <person name="Kautmanova I."/>
            <person name="Kiss B."/>
            <person name="Kocsube S."/>
            <person name="Kotiranta H."/>
            <person name="LaButti K.M."/>
            <person name="Lechner B.E."/>
            <person name="Liimatainen K."/>
            <person name="Lipzen A."/>
            <person name="Lukacs Z."/>
            <person name="Mihaltcheva S."/>
            <person name="Morgado L.N."/>
            <person name="Niskanen T."/>
            <person name="Noordeloos M.E."/>
            <person name="Ohm R.A."/>
            <person name="Ortiz-Santana B."/>
            <person name="Ovrebo C."/>
            <person name="Racz N."/>
            <person name="Riley R."/>
            <person name="Savchenko A."/>
            <person name="Shiryaev A."/>
            <person name="Soop K."/>
            <person name="Spirin V."/>
            <person name="Szebenyi C."/>
            <person name="Tomsovsky M."/>
            <person name="Tulloss R.E."/>
            <person name="Uehling J."/>
            <person name="Grigoriev I.V."/>
            <person name="Vagvolgyi C."/>
            <person name="Papp T."/>
            <person name="Martin F.M."/>
            <person name="Miettinen O."/>
            <person name="Hibbett D.S."/>
            <person name="Nagy L.G."/>
        </authorList>
    </citation>
    <scope>NUCLEOTIDE SEQUENCE [LARGE SCALE GENOMIC DNA]</scope>
    <source>
        <strain evidence="1 2">CBS 962.96</strain>
    </source>
</reference>